<feature type="transmembrane region" description="Helical" evidence="10">
    <location>
        <begin position="270"/>
        <end position="295"/>
    </location>
</feature>
<dbReference type="GO" id="GO:0046677">
    <property type="term" value="P:response to antibiotic"/>
    <property type="evidence" value="ECO:0007669"/>
    <property type="project" value="UniProtKB-KW"/>
</dbReference>
<dbReference type="OrthoDB" id="9808954at2"/>
<feature type="transmembrane region" description="Helical" evidence="10">
    <location>
        <begin position="136"/>
        <end position="153"/>
    </location>
</feature>
<dbReference type="EMBL" id="RAYQ01000075">
    <property type="protein sequence ID" value="RKI85948.1"/>
    <property type="molecule type" value="Genomic_DNA"/>
</dbReference>
<accession>A0A3A9A3P1</accession>
<dbReference type="InterPro" id="IPR002528">
    <property type="entry name" value="MATE_fam"/>
</dbReference>
<evidence type="ECO:0000256" key="2">
    <source>
        <dbReference type="ARBA" id="ARBA00008417"/>
    </source>
</evidence>
<evidence type="ECO:0000313" key="12">
    <source>
        <dbReference type="Proteomes" id="UP000280696"/>
    </source>
</evidence>
<evidence type="ECO:0000256" key="4">
    <source>
        <dbReference type="ARBA" id="ARBA00022448"/>
    </source>
</evidence>
<feature type="transmembrane region" description="Helical" evidence="10">
    <location>
        <begin position="415"/>
        <end position="435"/>
    </location>
</feature>
<keyword evidence="9" id="KW-0046">Antibiotic resistance</keyword>
<comment type="similarity">
    <text evidence="2">Belongs to the multi antimicrobial extrusion (MATE) (TC 2.A.66.1) family. MepA subfamily.</text>
</comment>
<dbReference type="InterPro" id="IPR045070">
    <property type="entry name" value="MATE_MepA-like"/>
</dbReference>
<dbReference type="GO" id="GO:0015297">
    <property type="term" value="F:antiporter activity"/>
    <property type="evidence" value="ECO:0007669"/>
    <property type="project" value="InterPro"/>
</dbReference>
<dbReference type="PIRSF" id="PIRSF006603">
    <property type="entry name" value="DinF"/>
    <property type="match status" value="1"/>
</dbReference>
<dbReference type="Pfam" id="PF01554">
    <property type="entry name" value="MatE"/>
    <property type="match status" value="2"/>
</dbReference>
<keyword evidence="5" id="KW-1003">Cell membrane</keyword>
<keyword evidence="6 10" id="KW-0812">Transmembrane</keyword>
<evidence type="ECO:0000256" key="5">
    <source>
        <dbReference type="ARBA" id="ARBA00022475"/>
    </source>
</evidence>
<evidence type="ECO:0000256" key="6">
    <source>
        <dbReference type="ARBA" id="ARBA00022692"/>
    </source>
</evidence>
<gene>
    <name evidence="11" type="ORF">D7V94_22875</name>
</gene>
<evidence type="ECO:0000256" key="8">
    <source>
        <dbReference type="ARBA" id="ARBA00023136"/>
    </source>
</evidence>
<feature type="transmembrane region" description="Helical" evidence="10">
    <location>
        <begin position="356"/>
        <end position="381"/>
    </location>
</feature>
<feature type="transmembrane region" description="Helical" evidence="10">
    <location>
        <begin position="388"/>
        <end position="409"/>
    </location>
</feature>
<proteinExistence type="inferred from homology"/>
<dbReference type="RefSeq" id="WP_120472532.1">
    <property type="nucleotide sequence ID" value="NZ_RAYQ01000075.1"/>
</dbReference>
<organism evidence="11 12">
    <name type="scientific">Parablautia intestinalis</name>
    <dbReference type="NCBI Taxonomy" id="2320100"/>
    <lineage>
        <taxon>Bacteria</taxon>
        <taxon>Bacillati</taxon>
        <taxon>Bacillota</taxon>
        <taxon>Clostridia</taxon>
        <taxon>Lachnospirales</taxon>
        <taxon>Lachnospiraceae</taxon>
        <taxon>Parablautia</taxon>
    </lineage>
</organism>
<evidence type="ECO:0000256" key="10">
    <source>
        <dbReference type="SAM" id="Phobius"/>
    </source>
</evidence>
<sequence length="444" mass="48438">MSDLNPLSQNFTLKSLLKFSFPTILMMIFMGLYTVVDTIFVARFVDTNALSALNIVCPVINLIVGLGTMLATGGSAIVARKMGAGEHARAAQDFTLIISAGILLGGLIAVLGTVFIDRIVWGLGASSILFPYCKEYLFILLLFTPASILQVLFQNLIVTAGRPEMGMVLGISAGIVNILLDYIFMVPFHMGIKGAAFGTGIGYMIPAVIGLWFFSAKRGSLHFRKPVIDFSVLAESCSNGFSEMVSQAATAVTTFLFNRIMMKLLEENGVAAITIIIYTQFLLSALYIGFSMGVAPVISYNYGKQDEKKLKNVFSICMRFIVFVSVTVFAVAYIFGSPLVGIFAEKGMPVYEIARNGFLIFPFSFLFCGLNIFTSATFTALSNGKLSAILSFLRTFGLITVLLLTLPNIWGVTGVWLAVPIAELITMVVALVFLYKNREKYHYA</sequence>
<dbReference type="InterPro" id="IPR051327">
    <property type="entry name" value="MATE_MepA_subfamily"/>
</dbReference>
<evidence type="ECO:0000313" key="11">
    <source>
        <dbReference type="EMBL" id="RKI85948.1"/>
    </source>
</evidence>
<dbReference type="Proteomes" id="UP000280696">
    <property type="component" value="Unassembled WGS sequence"/>
</dbReference>
<dbReference type="PANTHER" id="PTHR43823">
    <property type="entry name" value="SPORULATION PROTEIN YKVU"/>
    <property type="match status" value="1"/>
</dbReference>
<name>A0A3A9A3P1_9FIRM</name>
<evidence type="ECO:0000256" key="7">
    <source>
        <dbReference type="ARBA" id="ARBA00022989"/>
    </source>
</evidence>
<comment type="subcellular location">
    <subcellularLocation>
        <location evidence="1">Cell membrane</location>
        <topology evidence="1">Multi-pass membrane protein</topology>
    </subcellularLocation>
</comment>
<comment type="caution">
    <text evidence="11">The sequence shown here is derived from an EMBL/GenBank/DDBJ whole genome shotgun (WGS) entry which is preliminary data.</text>
</comment>
<keyword evidence="4" id="KW-0813">Transport</keyword>
<feature type="transmembrane region" description="Helical" evidence="10">
    <location>
        <begin position="316"/>
        <end position="336"/>
    </location>
</feature>
<dbReference type="CDD" id="cd13143">
    <property type="entry name" value="MATE_MepA_like"/>
    <property type="match status" value="1"/>
</dbReference>
<keyword evidence="7 10" id="KW-1133">Transmembrane helix</keyword>
<dbReference type="PANTHER" id="PTHR43823:SF3">
    <property type="entry name" value="MULTIDRUG EXPORT PROTEIN MEPA"/>
    <property type="match status" value="1"/>
</dbReference>
<feature type="transmembrane region" description="Helical" evidence="10">
    <location>
        <begin position="165"/>
        <end position="184"/>
    </location>
</feature>
<dbReference type="InterPro" id="IPR048279">
    <property type="entry name" value="MdtK-like"/>
</dbReference>
<feature type="transmembrane region" description="Helical" evidence="10">
    <location>
        <begin position="196"/>
        <end position="214"/>
    </location>
</feature>
<protein>
    <recommendedName>
        <fullName evidence="3">Multidrug export protein MepA</fullName>
    </recommendedName>
</protein>
<dbReference type="GO" id="GO:0005886">
    <property type="term" value="C:plasma membrane"/>
    <property type="evidence" value="ECO:0007669"/>
    <property type="project" value="UniProtKB-SubCell"/>
</dbReference>
<reference evidence="11 12" key="1">
    <citation type="submission" date="2018-09" db="EMBL/GenBank/DDBJ databases">
        <title>Murine metabolic-syndrome-specific gut microbial biobank.</title>
        <authorList>
            <person name="Liu C."/>
        </authorList>
    </citation>
    <scope>NUCLEOTIDE SEQUENCE [LARGE SCALE GENOMIC DNA]</scope>
    <source>
        <strain evidence="11 12">0.1xD8-82</strain>
    </source>
</reference>
<evidence type="ECO:0000256" key="9">
    <source>
        <dbReference type="ARBA" id="ARBA00023251"/>
    </source>
</evidence>
<evidence type="ECO:0000256" key="3">
    <source>
        <dbReference type="ARBA" id="ARBA00022106"/>
    </source>
</evidence>
<dbReference type="GO" id="GO:0042910">
    <property type="term" value="F:xenobiotic transmembrane transporter activity"/>
    <property type="evidence" value="ECO:0007669"/>
    <property type="project" value="InterPro"/>
</dbReference>
<keyword evidence="8 10" id="KW-0472">Membrane</keyword>
<feature type="transmembrane region" description="Helical" evidence="10">
    <location>
        <begin position="94"/>
        <end position="116"/>
    </location>
</feature>
<keyword evidence="12" id="KW-1185">Reference proteome</keyword>
<evidence type="ECO:0000256" key="1">
    <source>
        <dbReference type="ARBA" id="ARBA00004651"/>
    </source>
</evidence>
<feature type="transmembrane region" description="Helical" evidence="10">
    <location>
        <begin position="52"/>
        <end position="74"/>
    </location>
</feature>
<feature type="transmembrane region" description="Helical" evidence="10">
    <location>
        <begin position="20"/>
        <end position="40"/>
    </location>
</feature>
<dbReference type="AlphaFoldDB" id="A0A3A9A3P1"/>